<dbReference type="HAMAP" id="MF_02071">
    <property type="entry name" value="RlpA"/>
    <property type="match status" value="1"/>
</dbReference>
<evidence type="ECO:0000256" key="3">
    <source>
        <dbReference type="HAMAP-Rule" id="MF_02071"/>
    </source>
</evidence>
<evidence type="ECO:0000313" key="7">
    <source>
        <dbReference type="Proteomes" id="UP001589576"/>
    </source>
</evidence>
<proteinExistence type="inferred from homology"/>
<evidence type="ECO:0000256" key="4">
    <source>
        <dbReference type="RuleBase" id="RU003495"/>
    </source>
</evidence>
<comment type="function">
    <text evidence="3">Lytic transglycosylase with a strong preference for naked glycan strands that lack stem peptides.</text>
</comment>
<dbReference type="Pfam" id="PF03330">
    <property type="entry name" value="DPBB_1"/>
    <property type="match status" value="1"/>
</dbReference>
<dbReference type="InterPro" id="IPR012997">
    <property type="entry name" value="RplA"/>
</dbReference>
<reference evidence="6 7" key="1">
    <citation type="submission" date="2024-09" db="EMBL/GenBank/DDBJ databases">
        <authorList>
            <person name="Sun Q."/>
            <person name="Mori K."/>
        </authorList>
    </citation>
    <scope>NUCLEOTIDE SEQUENCE [LARGE SCALE GENOMIC DNA]</scope>
    <source>
        <strain evidence="6 7">CECT 8460</strain>
    </source>
</reference>
<dbReference type="NCBIfam" id="TIGR00413">
    <property type="entry name" value="rlpA"/>
    <property type="match status" value="1"/>
</dbReference>
<dbReference type="InterPro" id="IPR036908">
    <property type="entry name" value="RlpA-like_sf"/>
</dbReference>
<feature type="chain" id="PRO_5044929841" description="Probable endolytic peptidoglycan transglycosylase RlpA" evidence="3">
    <location>
        <begin position="23"/>
        <end position="179"/>
    </location>
</feature>
<evidence type="ECO:0000256" key="1">
    <source>
        <dbReference type="ARBA" id="ARBA00023239"/>
    </source>
</evidence>
<dbReference type="InterPro" id="IPR009009">
    <property type="entry name" value="RlpA-like_DPBB"/>
</dbReference>
<evidence type="ECO:0000259" key="5">
    <source>
        <dbReference type="Pfam" id="PF03330"/>
    </source>
</evidence>
<keyword evidence="1 3" id="KW-0456">Lyase</keyword>
<organism evidence="6 7">
    <name type="scientific">Flavobacterium paronense</name>
    <dbReference type="NCBI Taxonomy" id="1392775"/>
    <lineage>
        <taxon>Bacteria</taxon>
        <taxon>Pseudomonadati</taxon>
        <taxon>Bacteroidota</taxon>
        <taxon>Flavobacteriia</taxon>
        <taxon>Flavobacteriales</taxon>
        <taxon>Flavobacteriaceae</taxon>
        <taxon>Flavobacterium</taxon>
    </lineage>
</organism>
<evidence type="ECO:0000256" key="2">
    <source>
        <dbReference type="ARBA" id="ARBA00023316"/>
    </source>
</evidence>
<sequence length="179" mass="20119" precursor="true">MNNKIFILFCVLLTSLFTSISAQNKHHKKVKIKPKTAKTVENKELEKVVPVVKVDTTKNKTVLEIDSLDIFLANAKLKFLKKNAHASYYASKFNGRRTASGKKFDNTAYTAAHKKLPFGTKLKVTNEANGKFVIVEVTDRGPFSKVREIDLSKRAFMEIASNKNSGVVIVMIEEIIETK</sequence>
<name>A0ABV5GF17_9FLAO</name>
<keyword evidence="7" id="KW-1185">Reference proteome</keyword>
<dbReference type="RefSeq" id="WP_379691749.1">
    <property type="nucleotide sequence ID" value="NZ_JAUFQN010000019.1"/>
</dbReference>
<feature type="signal peptide" evidence="3">
    <location>
        <begin position="1"/>
        <end position="22"/>
    </location>
</feature>
<dbReference type="InterPro" id="IPR034718">
    <property type="entry name" value="RlpA"/>
</dbReference>
<keyword evidence="2 3" id="KW-0961">Cell wall biogenesis/degradation</keyword>
<comment type="similarity">
    <text evidence="3 4">Belongs to the RlpA family.</text>
</comment>
<dbReference type="Gene3D" id="2.40.40.10">
    <property type="entry name" value="RlpA-like domain"/>
    <property type="match status" value="1"/>
</dbReference>
<accession>A0ABV5GF17</accession>
<dbReference type="EMBL" id="JBHMFB010000016">
    <property type="protein sequence ID" value="MFB9089735.1"/>
    <property type="molecule type" value="Genomic_DNA"/>
</dbReference>
<evidence type="ECO:0000313" key="6">
    <source>
        <dbReference type="EMBL" id="MFB9089735.1"/>
    </source>
</evidence>
<protein>
    <recommendedName>
        <fullName evidence="3">Probable endolytic peptidoglycan transglycosylase RlpA</fullName>
        <ecNumber evidence="3">4.2.2.-</ecNumber>
    </recommendedName>
</protein>
<dbReference type="EC" id="4.2.2.-" evidence="3"/>
<dbReference type="PANTHER" id="PTHR34183:SF8">
    <property type="entry name" value="ENDOLYTIC PEPTIDOGLYCAN TRANSGLYCOSYLASE RLPA-RELATED"/>
    <property type="match status" value="1"/>
</dbReference>
<dbReference type="Proteomes" id="UP001589576">
    <property type="component" value="Unassembled WGS sequence"/>
</dbReference>
<dbReference type="SUPFAM" id="SSF50685">
    <property type="entry name" value="Barwin-like endoglucanases"/>
    <property type="match status" value="1"/>
</dbReference>
<keyword evidence="3" id="KW-0732">Signal</keyword>
<dbReference type="PANTHER" id="PTHR34183">
    <property type="entry name" value="ENDOLYTIC PEPTIDOGLYCAN TRANSGLYCOSYLASE RLPA"/>
    <property type="match status" value="1"/>
</dbReference>
<comment type="caution">
    <text evidence="6">The sequence shown here is derived from an EMBL/GenBank/DDBJ whole genome shotgun (WGS) entry which is preliminary data.</text>
</comment>
<feature type="domain" description="RlpA-like protein double-psi beta-barrel" evidence="5">
    <location>
        <begin position="84"/>
        <end position="170"/>
    </location>
</feature>
<dbReference type="CDD" id="cd22268">
    <property type="entry name" value="DPBB_RlpA-like"/>
    <property type="match status" value="1"/>
</dbReference>
<gene>
    <name evidence="3" type="primary">rlpA</name>
    <name evidence="6" type="ORF">ACFFUU_08995</name>
</gene>